<evidence type="ECO:0000256" key="2">
    <source>
        <dbReference type="ARBA" id="ARBA00023136"/>
    </source>
</evidence>
<dbReference type="Proteomes" id="UP000029647">
    <property type="component" value="Unassembled WGS sequence"/>
</dbReference>
<comment type="caution">
    <text evidence="6">The sequence shown here is derived from an EMBL/GenBank/DDBJ whole genome shotgun (WGS) entry which is preliminary data.</text>
</comment>
<organism evidence="6 8">
    <name type="scientific">Nonlabens ulvanivorans</name>
    <name type="common">Persicivirga ulvanivorans</name>
    <dbReference type="NCBI Taxonomy" id="906888"/>
    <lineage>
        <taxon>Bacteria</taxon>
        <taxon>Pseudomonadati</taxon>
        <taxon>Bacteroidota</taxon>
        <taxon>Flavobacteriia</taxon>
        <taxon>Flavobacteriales</taxon>
        <taxon>Flavobacteriaceae</taxon>
        <taxon>Nonlabens</taxon>
    </lineage>
</organism>
<comment type="subcellular location">
    <subcellularLocation>
        <location evidence="1">Cell outer membrane</location>
    </subcellularLocation>
</comment>
<dbReference type="Pfam" id="PF07676">
    <property type="entry name" value="PD40"/>
    <property type="match status" value="3"/>
</dbReference>
<keyword evidence="2 4" id="KW-0472">Membrane</keyword>
<dbReference type="PANTHER" id="PTHR30329">
    <property type="entry name" value="STATOR ELEMENT OF FLAGELLAR MOTOR COMPLEX"/>
    <property type="match status" value="1"/>
</dbReference>
<name>A0A090QGL6_NONUL</name>
<dbReference type="Gene3D" id="1.25.40.10">
    <property type="entry name" value="Tetratricopeptide repeat domain"/>
    <property type="match status" value="1"/>
</dbReference>
<keyword evidence="3" id="KW-0998">Cell outer membrane</keyword>
<evidence type="ECO:0000313" key="9">
    <source>
        <dbReference type="Proteomes" id="UP000029647"/>
    </source>
</evidence>
<dbReference type="InterPro" id="IPR008969">
    <property type="entry name" value="CarboxyPept-like_regulatory"/>
</dbReference>
<dbReference type="PANTHER" id="PTHR30329:SF21">
    <property type="entry name" value="LIPOPROTEIN YIAD-RELATED"/>
    <property type="match status" value="1"/>
</dbReference>
<dbReference type="Gene3D" id="3.30.1330.60">
    <property type="entry name" value="OmpA-like domain"/>
    <property type="match status" value="1"/>
</dbReference>
<dbReference type="AlphaFoldDB" id="A0A090QGL6"/>
<dbReference type="Gene3D" id="2.120.10.30">
    <property type="entry name" value="TolB, C-terminal domain"/>
    <property type="match status" value="2"/>
</dbReference>
<dbReference type="SUPFAM" id="SSF49464">
    <property type="entry name" value="Carboxypeptidase regulatory domain-like"/>
    <property type="match status" value="1"/>
</dbReference>
<dbReference type="InterPro" id="IPR050330">
    <property type="entry name" value="Bact_OuterMem_StrucFunc"/>
</dbReference>
<gene>
    <name evidence="7" type="ORF">JCM19275_1327</name>
    <name evidence="6" type="ORF">JCM19314_2</name>
</gene>
<dbReference type="Pfam" id="PF13620">
    <property type="entry name" value="CarboxypepD_reg"/>
    <property type="match status" value="1"/>
</dbReference>
<dbReference type="InterPro" id="IPR036737">
    <property type="entry name" value="OmpA-like_sf"/>
</dbReference>
<dbReference type="SUPFAM" id="SSF82171">
    <property type="entry name" value="DPP6 N-terminal domain-like"/>
    <property type="match status" value="1"/>
</dbReference>
<dbReference type="InterPro" id="IPR006664">
    <property type="entry name" value="OMP_bac"/>
</dbReference>
<reference evidence="8 9" key="1">
    <citation type="journal article" date="2014" name="Genome Announc.">
        <title>Draft Genome Sequences of Marine Flavobacterium Nonlabens Strains NR17, NR24, NR27, NR32, NR33, and Ara13.</title>
        <authorList>
            <person name="Nakanishi M."/>
            <person name="Meirelles P."/>
            <person name="Suzuki R."/>
            <person name="Takatani N."/>
            <person name="Mino S."/>
            <person name="Suda W."/>
            <person name="Oshima K."/>
            <person name="Hattori M."/>
            <person name="Ohkuma M."/>
            <person name="Hosokawa M."/>
            <person name="Miyashita K."/>
            <person name="Thompson F.L."/>
            <person name="Niwa A."/>
            <person name="Sawabe T."/>
            <person name="Sawabe T."/>
        </authorList>
    </citation>
    <scope>NUCLEOTIDE SEQUENCE [LARGE SCALE GENOMIC DNA]</scope>
    <source>
        <strain evidence="7">JCM 19275</strain>
        <strain evidence="6">JCM 19314</strain>
        <strain evidence="9">JCM19275</strain>
        <strain evidence="8">JCM19314</strain>
    </source>
</reference>
<dbReference type="InterPro" id="IPR011990">
    <property type="entry name" value="TPR-like_helical_dom_sf"/>
</dbReference>
<evidence type="ECO:0000256" key="1">
    <source>
        <dbReference type="ARBA" id="ARBA00004442"/>
    </source>
</evidence>
<dbReference type="InterPro" id="IPR011042">
    <property type="entry name" value="6-blade_b-propeller_TolB-like"/>
</dbReference>
<dbReference type="Pfam" id="PF00691">
    <property type="entry name" value="OmpA"/>
    <property type="match status" value="1"/>
</dbReference>
<feature type="domain" description="OmpA-like" evidence="5">
    <location>
        <begin position="536"/>
        <end position="658"/>
    </location>
</feature>
<protein>
    <submittedName>
        <fullName evidence="6">Outer membrane lipoprotein Omp16</fullName>
    </submittedName>
</protein>
<dbReference type="EMBL" id="BBMM01000022">
    <property type="protein sequence ID" value="GAL02046.1"/>
    <property type="molecule type" value="Genomic_DNA"/>
</dbReference>
<dbReference type="GO" id="GO:0009279">
    <property type="term" value="C:cell outer membrane"/>
    <property type="evidence" value="ECO:0007669"/>
    <property type="project" value="UniProtKB-SubCell"/>
</dbReference>
<dbReference type="Gene3D" id="2.60.40.1120">
    <property type="entry name" value="Carboxypeptidase-like, regulatory domain"/>
    <property type="match status" value="1"/>
</dbReference>
<dbReference type="EMBL" id="BBNT01000024">
    <property type="protein sequence ID" value="GAL77094.1"/>
    <property type="molecule type" value="Genomic_DNA"/>
</dbReference>
<proteinExistence type="predicted"/>
<dbReference type="PRINTS" id="PR01021">
    <property type="entry name" value="OMPADOMAIN"/>
</dbReference>
<sequence>MMKKILITLICLVSFISYGQVKDVKKANKEFEKFAFIDAQQIYLKVVEKGYKNVEILSKLGDTYYFNDELTESYKWYKELFDLDSESLAPEYYFRYAQSLKAVKRYAEADELMAKFNSFKGFDSRSKSYSDQPDYLQIIDFQSGRFEIENTAVINSTTADFGPSFYGGADQIVYATARDTNSFVKRTHSWNDQAFLQLYVADADEAGKLSNEERFSKVLNTRYHESTPTFTSDGKTIYFTRNNYNAGVYRQDIDGINKLKIYKSTKEGKSWSDPVELPFNNDEYSVAHPALSPDGKFLYFTSDMPGSMGYEANDEFTKSDLWVAPINEDGSFGEIRNLSEINTEGRESFPFVSKKGILYFASTGHQGLGGLDIFASSINPDGTLSLPINIGKPANTEDDDFAFIINDDTNMGGYFSSNRPGGQGDDDIYRFVQLEDLKDACEIILTGTVTDEKTGLPMDKATVMVMDANNNKVDQLVTKANGKYVFKLECGKQYFVRTEKEDYSSDEDLFTTPTQSDFLDVPLAMVNEKIQIVDCDDIAPLLNIKDIYFDFDRFNIRPDAALELSKILAFMELYPQTSVEIRSHTDSRAPDAYNDVLSEKRAQSTRKWLIEKGINASRLTAKGYGERQLVNNCSNGVDCTPEEHQLNRRSEFIVTGLGQYSDCN</sequence>
<dbReference type="InterPro" id="IPR006665">
    <property type="entry name" value="OmpA-like"/>
</dbReference>
<accession>A0A090QGL6</accession>
<evidence type="ECO:0000256" key="3">
    <source>
        <dbReference type="ARBA" id="ARBA00023237"/>
    </source>
</evidence>
<evidence type="ECO:0000259" key="5">
    <source>
        <dbReference type="PROSITE" id="PS51123"/>
    </source>
</evidence>
<evidence type="ECO:0000313" key="7">
    <source>
        <dbReference type="EMBL" id="GAL77094.1"/>
    </source>
</evidence>
<dbReference type="InterPro" id="IPR011659">
    <property type="entry name" value="WD40"/>
</dbReference>
<evidence type="ECO:0000313" key="8">
    <source>
        <dbReference type="Proteomes" id="UP000029226"/>
    </source>
</evidence>
<dbReference type="CDD" id="cd07185">
    <property type="entry name" value="OmpA_C-like"/>
    <property type="match status" value="1"/>
</dbReference>
<dbReference type="Proteomes" id="UP000029226">
    <property type="component" value="Unassembled WGS sequence"/>
</dbReference>
<evidence type="ECO:0000256" key="4">
    <source>
        <dbReference type="PROSITE-ProRule" id="PRU00473"/>
    </source>
</evidence>
<dbReference type="SUPFAM" id="SSF48452">
    <property type="entry name" value="TPR-like"/>
    <property type="match status" value="1"/>
</dbReference>
<dbReference type="SUPFAM" id="SSF103088">
    <property type="entry name" value="OmpA-like"/>
    <property type="match status" value="1"/>
</dbReference>
<dbReference type="PROSITE" id="PS51123">
    <property type="entry name" value="OMPA_2"/>
    <property type="match status" value="1"/>
</dbReference>
<evidence type="ECO:0000313" key="6">
    <source>
        <dbReference type="EMBL" id="GAL02046.1"/>
    </source>
</evidence>
<keyword evidence="6" id="KW-0449">Lipoprotein</keyword>